<evidence type="ECO:0000256" key="3">
    <source>
        <dbReference type="ARBA" id="ARBA00022723"/>
    </source>
</evidence>
<dbReference type="SMART" id="SM00695">
    <property type="entry name" value="DUSP"/>
    <property type="match status" value="1"/>
</dbReference>
<dbReference type="Pfam" id="PF05572">
    <property type="entry name" value="Peptidase_M43"/>
    <property type="match status" value="1"/>
</dbReference>
<dbReference type="Gene3D" id="3.40.390.10">
    <property type="entry name" value="Collagenase (Catalytic Domain)"/>
    <property type="match status" value="1"/>
</dbReference>
<keyword evidence="3" id="KW-0479">Metal-binding</keyword>
<dbReference type="EMBL" id="CAJMXA010003632">
    <property type="protein sequence ID" value="CAE6508354.1"/>
    <property type="molecule type" value="Genomic_DNA"/>
</dbReference>
<evidence type="ECO:0000313" key="12">
    <source>
        <dbReference type="Proteomes" id="UP000663853"/>
    </source>
</evidence>
<dbReference type="SUPFAM" id="SSF143791">
    <property type="entry name" value="DUSP-like"/>
    <property type="match status" value="1"/>
</dbReference>
<dbReference type="InterPro" id="IPR024079">
    <property type="entry name" value="MetalloPept_cat_dom_sf"/>
</dbReference>
<dbReference type="AlphaFoldDB" id="A0A8H3D5F8"/>
<name>A0A8H3D5F8_9AGAM</name>
<evidence type="ECO:0000256" key="6">
    <source>
        <dbReference type="ARBA" id="ARBA00022833"/>
    </source>
</evidence>
<dbReference type="InterPro" id="IPR008754">
    <property type="entry name" value="Peptidase_M43"/>
</dbReference>
<reference evidence="11" key="1">
    <citation type="submission" date="2021-01" db="EMBL/GenBank/DDBJ databases">
        <authorList>
            <person name="Kaushik A."/>
        </authorList>
    </citation>
    <scope>NUCLEOTIDE SEQUENCE</scope>
    <source>
        <strain evidence="11">AG6-10EEA</strain>
    </source>
</reference>
<evidence type="ECO:0000259" key="9">
    <source>
        <dbReference type="PROSITE" id="PS50235"/>
    </source>
</evidence>
<keyword evidence="7" id="KW-0482">Metalloprotease</keyword>
<dbReference type="InterPro" id="IPR001394">
    <property type="entry name" value="Peptidase_C19_UCH"/>
</dbReference>
<dbReference type="InterPro" id="IPR006615">
    <property type="entry name" value="Pept_C19_DUSP"/>
</dbReference>
<sequence>MTAQERHTMISITKQMPLELDSYWFLISRKWFRAWEAAVLGTPNKDFPDVTEKTLGPVDNSDILEPGTTELRLGLVEGYNIEFVPEEAWSKYIEWYGQPAVELKREVIAWPTASGMPEIRIEIYQPTFTAFLLTTGSDPFPSSSFKVSSRAPASNLALQAASALRIPHTSGFCIWNVPAKIPVFGTTMAPLTASEVKCHSLLPVPLDSKEPLTELNRLSLVLAVEARSGDQWILDAESVSVLSDPNTPADVGGNWADLAPGVPFGGQRPTSHVPHGTMGLQNLGNTCFMNSGLQCLLHTPELVAYFLQGHHLSELNPNNPLGMEGQFAEAFNILMRQVYPAEAKPGPITIPTQIPASDLYSAYVPLHIKGTISRWAPAFAGYEKCDSQELIGTVLDGLHEDLNRVLKKPYVEKPEWPEDNQDLSRVDLEARIAQETWAGHTRRNDTAEAHFKSHKISAKTGPDSKFAASIPVYWNVIQAGNSLNQGNIPDSQIRDSIKVLNKDYAGTGLTFTLAGTKRVNNPNWFNRAAPDTTYQTAMKQSLRKGNAAALNIYTVGFINVDPEYQGLLGYATFPSSYSRGATDDGVVIRYSSVPGGSSAPFNLGKTLTHEVGHWVGLYHTFQGGCNSPGDYVSDTAAQASATSGCPARKDTCPGGGVDPIHNFMDYSDDACLTEVSTVPDCS</sequence>
<dbReference type="GO" id="GO:0016579">
    <property type="term" value="P:protein deubiquitination"/>
    <property type="evidence" value="ECO:0007669"/>
    <property type="project" value="InterPro"/>
</dbReference>
<organism evidence="11 12">
    <name type="scientific">Rhizoctonia solani</name>
    <dbReference type="NCBI Taxonomy" id="456999"/>
    <lineage>
        <taxon>Eukaryota</taxon>
        <taxon>Fungi</taxon>
        <taxon>Dikarya</taxon>
        <taxon>Basidiomycota</taxon>
        <taxon>Agaricomycotina</taxon>
        <taxon>Agaricomycetes</taxon>
        <taxon>Cantharellales</taxon>
        <taxon>Ceratobasidiaceae</taxon>
        <taxon>Rhizoctonia</taxon>
    </lineage>
</organism>
<dbReference type="GO" id="GO:0008237">
    <property type="term" value="F:metallopeptidase activity"/>
    <property type="evidence" value="ECO:0007669"/>
    <property type="project" value="UniProtKB-KW"/>
</dbReference>
<dbReference type="Pfam" id="PF06337">
    <property type="entry name" value="DUSP"/>
    <property type="match status" value="1"/>
</dbReference>
<evidence type="ECO:0008006" key="13">
    <source>
        <dbReference type="Google" id="ProtNLM"/>
    </source>
</evidence>
<dbReference type="PANTHER" id="PTHR47466:SF1">
    <property type="entry name" value="METALLOPROTEASE MEP1 (AFU_ORTHOLOGUE AFUA_1G07730)-RELATED"/>
    <property type="match status" value="1"/>
</dbReference>
<dbReference type="InterPro" id="IPR018200">
    <property type="entry name" value="USP_CS"/>
</dbReference>
<protein>
    <recommendedName>
        <fullName evidence="13">Ubiquitinyl hydrolase 1</fullName>
    </recommendedName>
</protein>
<dbReference type="SUPFAM" id="SSF54001">
    <property type="entry name" value="Cysteine proteinases"/>
    <property type="match status" value="1"/>
</dbReference>
<keyword evidence="4" id="KW-0732">Signal</keyword>
<comment type="caution">
    <text evidence="11">The sequence shown here is derived from an EMBL/GenBank/DDBJ whole genome shotgun (WGS) entry which is preliminary data.</text>
</comment>
<evidence type="ECO:0000256" key="4">
    <source>
        <dbReference type="ARBA" id="ARBA00022729"/>
    </source>
</evidence>
<evidence type="ECO:0000256" key="2">
    <source>
        <dbReference type="ARBA" id="ARBA00022670"/>
    </source>
</evidence>
<dbReference type="InterPro" id="IPR028889">
    <property type="entry name" value="USP"/>
</dbReference>
<dbReference type="CDD" id="cd04275">
    <property type="entry name" value="ZnMc_pappalysin_like"/>
    <property type="match status" value="1"/>
</dbReference>
<accession>A0A8H3D5F8</accession>
<dbReference type="PROSITE" id="PS50235">
    <property type="entry name" value="USP_3"/>
    <property type="match status" value="1"/>
</dbReference>
<dbReference type="SUPFAM" id="SSF55486">
    <property type="entry name" value="Metalloproteases ('zincins'), catalytic domain"/>
    <property type="match status" value="1"/>
</dbReference>
<feature type="domain" description="DUSP" evidence="10">
    <location>
        <begin position="1"/>
        <end position="108"/>
    </location>
</feature>
<comment type="similarity">
    <text evidence="1">Belongs to the peptidase M43B family.</text>
</comment>
<keyword evidence="6" id="KW-0862">Zinc</keyword>
<evidence type="ECO:0000256" key="5">
    <source>
        <dbReference type="ARBA" id="ARBA00022801"/>
    </source>
</evidence>
<dbReference type="GO" id="GO:0046872">
    <property type="term" value="F:metal ion binding"/>
    <property type="evidence" value="ECO:0007669"/>
    <property type="project" value="UniProtKB-KW"/>
</dbReference>
<proteinExistence type="inferred from homology"/>
<dbReference type="Proteomes" id="UP000663853">
    <property type="component" value="Unassembled WGS sequence"/>
</dbReference>
<dbReference type="PANTHER" id="PTHR47466">
    <property type="match status" value="1"/>
</dbReference>
<evidence type="ECO:0000259" key="10">
    <source>
        <dbReference type="PROSITE" id="PS51283"/>
    </source>
</evidence>
<feature type="domain" description="USP" evidence="9">
    <location>
        <begin position="278"/>
        <end position="682"/>
    </location>
</feature>
<evidence type="ECO:0000256" key="7">
    <source>
        <dbReference type="ARBA" id="ARBA00023049"/>
    </source>
</evidence>
<dbReference type="InterPro" id="IPR038765">
    <property type="entry name" value="Papain-like_cys_pep_sf"/>
</dbReference>
<dbReference type="PROSITE" id="PS00972">
    <property type="entry name" value="USP_1"/>
    <property type="match status" value="1"/>
</dbReference>
<evidence type="ECO:0000313" key="11">
    <source>
        <dbReference type="EMBL" id="CAE6508354.1"/>
    </source>
</evidence>
<evidence type="ECO:0000256" key="1">
    <source>
        <dbReference type="ARBA" id="ARBA00008721"/>
    </source>
</evidence>
<dbReference type="GO" id="GO:0006508">
    <property type="term" value="P:proteolysis"/>
    <property type="evidence" value="ECO:0007669"/>
    <property type="project" value="UniProtKB-KW"/>
</dbReference>
<dbReference type="GO" id="GO:0004843">
    <property type="term" value="F:cysteine-type deubiquitinase activity"/>
    <property type="evidence" value="ECO:0007669"/>
    <property type="project" value="InterPro"/>
</dbReference>
<dbReference type="Gene3D" id="3.90.70.10">
    <property type="entry name" value="Cysteine proteinases"/>
    <property type="match status" value="1"/>
</dbReference>
<keyword evidence="2" id="KW-0645">Protease</keyword>
<dbReference type="Pfam" id="PF00443">
    <property type="entry name" value="UCH"/>
    <property type="match status" value="1"/>
</dbReference>
<dbReference type="PROSITE" id="PS51283">
    <property type="entry name" value="DUSP"/>
    <property type="match status" value="1"/>
</dbReference>
<keyword evidence="8" id="KW-1015">Disulfide bond</keyword>
<gene>
    <name evidence="11" type="ORF">RDB_LOCUS123420</name>
</gene>
<evidence type="ECO:0000256" key="8">
    <source>
        <dbReference type="ARBA" id="ARBA00023157"/>
    </source>
</evidence>
<keyword evidence="5" id="KW-0378">Hydrolase</keyword>
<dbReference type="InterPro" id="IPR035927">
    <property type="entry name" value="DUSP-like_sf"/>
</dbReference>
<dbReference type="Gene3D" id="3.30.2230.10">
    <property type="entry name" value="DUSP-like"/>
    <property type="match status" value="1"/>
</dbReference>